<proteinExistence type="inferred from homology"/>
<feature type="domain" description="Arrestin C-terminal-like" evidence="3">
    <location>
        <begin position="298"/>
        <end position="456"/>
    </location>
</feature>
<dbReference type="GO" id="GO:0005829">
    <property type="term" value="C:cytosol"/>
    <property type="evidence" value="ECO:0007669"/>
    <property type="project" value="TreeGrafter"/>
</dbReference>
<dbReference type="InterPro" id="IPR014752">
    <property type="entry name" value="Arrestin-like_C"/>
</dbReference>
<dbReference type="Proteomes" id="UP001161017">
    <property type="component" value="Unassembled WGS sequence"/>
</dbReference>
<dbReference type="Gene3D" id="2.60.40.640">
    <property type="match status" value="2"/>
</dbReference>
<dbReference type="EMBL" id="JAPUFD010000013">
    <property type="protein sequence ID" value="MDI1491098.1"/>
    <property type="molecule type" value="Genomic_DNA"/>
</dbReference>
<dbReference type="PANTHER" id="PTHR11188:SF161">
    <property type="entry name" value="PH-RESPONSE REGULATOR PROTEIN PALF_RIM8"/>
    <property type="match status" value="1"/>
</dbReference>
<feature type="region of interest" description="Disordered" evidence="2">
    <location>
        <begin position="584"/>
        <end position="640"/>
    </location>
</feature>
<dbReference type="Pfam" id="PF00339">
    <property type="entry name" value="Arrestin_N"/>
    <property type="match status" value="1"/>
</dbReference>
<dbReference type="AlphaFoldDB" id="A0AA43QR48"/>
<dbReference type="InterPro" id="IPR011021">
    <property type="entry name" value="Arrestin-like_N"/>
</dbReference>
<comment type="similarity">
    <text evidence="1">Belongs to the arrestin family. PalF/RIM8 subfamily.</text>
</comment>
<feature type="compositionally biased region" description="Basic and acidic residues" evidence="2">
    <location>
        <begin position="605"/>
        <end position="616"/>
    </location>
</feature>
<comment type="caution">
    <text evidence="4">The sequence shown here is derived from an EMBL/GenBank/DDBJ whole genome shotgun (WGS) entry which is preliminary data.</text>
</comment>
<protein>
    <submittedName>
        <fullName evidence="4">Ph-response sensor protein</fullName>
    </submittedName>
</protein>
<accession>A0AA43QR48</accession>
<dbReference type="GO" id="GO:0031625">
    <property type="term" value="F:ubiquitin protein ligase binding"/>
    <property type="evidence" value="ECO:0007669"/>
    <property type="project" value="TreeGrafter"/>
</dbReference>
<evidence type="ECO:0000256" key="2">
    <source>
        <dbReference type="SAM" id="MobiDB-lite"/>
    </source>
</evidence>
<reference evidence="4" key="1">
    <citation type="journal article" date="2023" name="Genome Biol. Evol.">
        <title>First Whole Genome Sequence and Flow Cytometry Genome Size Data for the Lichen-Forming Fungus Ramalina farinacea (Ascomycota).</title>
        <authorList>
            <person name="Llewellyn T."/>
            <person name="Mian S."/>
            <person name="Hill R."/>
            <person name="Leitch I.J."/>
            <person name="Gaya E."/>
        </authorList>
    </citation>
    <scope>NUCLEOTIDE SEQUENCE</scope>
    <source>
        <strain evidence="4">LIQ254RAFAR</strain>
    </source>
</reference>
<dbReference type="Pfam" id="PF02752">
    <property type="entry name" value="Arrestin_C"/>
    <property type="match status" value="1"/>
</dbReference>
<dbReference type="SUPFAM" id="SSF81296">
    <property type="entry name" value="E set domains"/>
    <property type="match status" value="1"/>
</dbReference>
<feature type="region of interest" description="Disordered" evidence="2">
    <location>
        <begin position="739"/>
        <end position="822"/>
    </location>
</feature>
<keyword evidence="5" id="KW-1185">Reference proteome</keyword>
<dbReference type="InterPro" id="IPR050357">
    <property type="entry name" value="Arrestin_domain-protein"/>
</dbReference>
<dbReference type="GO" id="GO:0005886">
    <property type="term" value="C:plasma membrane"/>
    <property type="evidence" value="ECO:0007669"/>
    <property type="project" value="TreeGrafter"/>
</dbReference>
<gene>
    <name evidence="4" type="primary">RIM8</name>
    <name evidence="4" type="ORF">OHK93_002304</name>
</gene>
<feature type="compositionally biased region" description="Basic residues" evidence="2">
    <location>
        <begin position="206"/>
        <end position="219"/>
    </location>
</feature>
<dbReference type="InterPro" id="IPR014756">
    <property type="entry name" value="Ig_E-set"/>
</dbReference>
<dbReference type="PANTHER" id="PTHR11188">
    <property type="entry name" value="ARRESTIN DOMAIN CONTAINING PROTEIN"/>
    <property type="match status" value="1"/>
</dbReference>
<feature type="compositionally biased region" description="Polar residues" evidence="2">
    <location>
        <begin position="742"/>
        <end position="759"/>
    </location>
</feature>
<dbReference type="GO" id="GO:0070086">
    <property type="term" value="P:ubiquitin-dependent endocytosis"/>
    <property type="evidence" value="ECO:0007669"/>
    <property type="project" value="TreeGrafter"/>
</dbReference>
<name>A0AA43QR48_9LECA</name>
<evidence type="ECO:0000259" key="3">
    <source>
        <dbReference type="SMART" id="SM01017"/>
    </source>
</evidence>
<feature type="region of interest" description="Disordered" evidence="2">
    <location>
        <begin position="524"/>
        <end position="569"/>
    </location>
</feature>
<dbReference type="GO" id="GO:0030674">
    <property type="term" value="F:protein-macromolecule adaptor activity"/>
    <property type="evidence" value="ECO:0007669"/>
    <property type="project" value="TreeGrafter"/>
</dbReference>
<evidence type="ECO:0000256" key="1">
    <source>
        <dbReference type="ARBA" id="ARBA00037950"/>
    </source>
</evidence>
<dbReference type="InterPro" id="IPR011022">
    <property type="entry name" value="Arrestin_C-like"/>
</dbReference>
<evidence type="ECO:0000313" key="5">
    <source>
        <dbReference type="Proteomes" id="UP001161017"/>
    </source>
</evidence>
<evidence type="ECO:0000313" key="4">
    <source>
        <dbReference type="EMBL" id="MDI1491098.1"/>
    </source>
</evidence>
<organism evidence="4 5">
    <name type="scientific">Ramalina farinacea</name>
    <dbReference type="NCBI Taxonomy" id="258253"/>
    <lineage>
        <taxon>Eukaryota</taxon>
        <taxon>Fungi</taxon>
        <taxon>Dikarya</taxon>
        <taxon>Ascomycota</taxon>
        <taxon>Pezizomycotina</taxon>
        <taxon>Lecanoromycetes</taxon>
        <taxon>OSLEUM clade</taxon>
        <taxon>Lecanoromycetidae</taxon>
        <taxon>Lecanorales</taxon>
        <taxon>Lecanorineae</taxon>
        <taxon>Ramalinaceae</taxon>
        <taxon>Ramalina</taxon>
    </lineage>
</organism>
<dbReference type="SMART" id="SM01017">
    <property type="entry name" value="Arrestin_C"/>
    <property type="match status" value="1"/>
</dbReference>
<feature type="region of interest" description="Disordered" evidence="2">
    <location>
        <begin position="200"/>
        <end position="252"/>
    </location>
</feature>
<sequence length="822" mass="88589">MSLSLKSSSRASPVPAFLTKLTGSLKQSQNPVIKQDIVLDDPFKHYAPGDSVKGTVHLQVAKAVRVTHLVVRLHGFVKVVNRSKLPGEPIPYEEHLLNSATGRRGGEYYGNGFARLFGDEQVLCGDGKLSGPYAFEFELLLPRKGVPTSIDFENGTIKYVLTSTLTKPTTISPTLIKECKLKVKENIDIASVPQPAPQFISVDSSKRKRRPDLHLKRKLSTTPAGDECATTGLEDPKRHSLPPLNSNTEAPGSPVLSDICSVASANSSNTSSTCTGTVTSIPGEARTALTGTLALTASDKTITAQTQVLQGGCLPGDTIPVKISIDHKNPVKNMQGVIITVYRFARIDTHPPIPLGPSNGNSEGKPEDLYPKSLTGLSGLSLSSKGCSRTFRQEVAQTITPLIVDRQSLTAVIKTSVQIPDHIFPSIDGVPGSMISFRYFVEVVVDLRRKVGQDRILDRFNMVDGPQHGYGDAKVNMVDGKDGITFSTTPGFNFLITDQLKRQKFVIYTNTEIVVGTRDSARLKGKQKANNTNINPDDRSTVRDSAPTNDIDTILDGQSRAPPYQDSEHYNGADLQARESLKAGWRDQPSAQVPISPPQAAEEPLSEKARLRRAEETLLPSAPPGSDQSPTTPDHAPLAHFPYNEEDLAPAHTLHIAAPAYEGPSSRTQHVASRDEQEPGVAPISALMGHATDRQDTTTFPVRSNAEPTDMSAAPIFPESSANNLVVVDSSGWPTHVIDGDQSFTYEPSTQSSGPGTQEVQHRRLPNLGRSLVDADDSQDTETATAPTVAGASAPSPSELNPSNTDRTNDETNNDGLPAYQR</sequence>